<evidence type="ECO:0000256" key="8">
    <source>
        <dbReference type="ARBA" id="ARBA00023316"/>
    </source>
</evidence>
<dbReference type="InterPro" id="IPR012338">
    <property type="entry name" value="Beta-lactam/transpept-like"/>
</dbReference>
<feature type="binding site" evidence="10">
    <location>
        <position position="433"/>
    </location>
    <ligand>
        <name>substrate</name>
    </ligand>
</feature>
<evidence type="ECO:0000256" key="9">
    <source>
        <dbReference type="PIRSR" id="PIRSR618044-1"/>
    </source>
</evidence>
<keyword evidence="5" id="KW-0378">Hydrolase</keyword>
<reference evidence="15 16" key="1">
    <citation type="journal article" date="2016" name="Nat. Commun.">
        <title>Thousands of microbial genomes shed light on interconnected biogeochemical processes in an aquifer system.</title>
        <authorList>
            <person name="Anantharaman K."/>
            <person name="Brown C.T."/>
            <person name="Hug L.A."/>
            <person name="Sharon I."/>
            <person name="Castelle C.J."/>
            <person name="Probst A.J."/>
            <person name="Thomas B.C."/>
            <person name="Singh A."/>
            <person name="Wilkins M.J."/>
            <person name="Karaoz U."/>
            <person name="Brodie E.L."/>
            <person name="Williams K.H."/>
            <person name="Hubbard S.S."/>
            <person name="Banfield J.F."/>
        </authorList>
    </citation>
    <scope>NUCLEOTIDE SEQUENCE [LARGE SCALE GENOMIC DNA]</scope>
</reference>
<dbReference type="SUPFAM" id="SSF141523">
    <property type="entry name" value="L,D-transpeptidase catalytic domain-like"/>
    <property type="match status" value="1"/>
</dbReference>
<dbReference type="EMBL" id="MHQC01000048">
    <property type="protein sequence ID" value="OGZ93859.1"/>
    <property type="molecule type" value="Genomic_DNA"/>
</dbReference>
<dbReference type="Proteomes" id="UP000177152">
    <property type="component" value="Unassembled WGS sequence"/>
</dbReference>
<dbReference type="GO" id="GO:0071555">
    <property type="term" value="P:cell wall organization"/>
    <property type="evidence" value="ECO:0007669"/>
    <property type="project" value="UniProtKB-UniRule"/>
</dbReference>
<evidence type="ECO:0000256" key="13">
    <source>
        <dbReference type="SAM" id="Phobius"/>
    </source>
</evidence>
<dbReference type="InterPro" id="IPR001967">
    <property type="entry name" value="Peptidase_S11_N"/>
</dbReference>
<evidence type="ECO:0000256" key="12">
    <source>
        <dbReference type="RuleBase" id="RU004016"/>
    </source>
</evidence>
<dbReference type="AlphaFoldDB" id="A0A1G2K348"/>
<comment type="caution">
    <text evidence="15">The sequence shown here is derived from an EMBL/GenBank/DDBJ whole genome shotgun (WGS) entry which is preliminary data.</text>
</comment>
<feature type="active site" description="Acyl-ester intermediate" evidence="9">
    <location>
        <position position="276"/>
    </location>
</feature>
<feature type="active site" description="Proton donor/acceptor" evidence="11">
    <location>
        <position position="176"/>
    </location>
</feature>
<keyword evidence="3" id="KW-0808">Transferase</keyword>
<dbReference type="GO" id="GO:0006508">
    <property type="term" value="P:proteolysis"/>
    <property type="evidence" value="ECO:0007669"/>
    <property type="project" value="InterPro"/>
</dbReference>
<dbReference type="Pfam" id="PF00768">
    <property type="entry name" value="Peptidase_S11"/>
    <property type="match status" value="1"/>
</dbReference>
<keyword evidence="13" id="KW-1133">Transmembrane helix</keyword>
<dbReference type="PROSITE" id="PS52029">
    <property type="entry name" value="LD_TPASE"/>
    <property type="match status" value="1"/>
</dbReference>
<evidence type="ECO:0000313" key="15">
    <source>
        <dbReference type="EMBL" id="OGZ93859.1"/>
    </source>
</evidence>
<dbReference type="InterPro" id="IPR038063">
    <property type="entry name" value="Transpep_catalytic_dom"/>
</dbReference>
<comment type="pathway">
    <text evidence="1 11">Cell wall biogenesis; peptidoglycan biosynthesis.</text>
</comment>
<evidence type="ECO:0000256" key="7">
    <source>
        <dbReference type="ARBA" id="ARBA00022984"/>
    </source>
</evidence>
<keyword evidence="13" id="KW-0472">Membrane</keyword>
<sequence length="514" mass="56841">MVSKGAGIGYRRSKNPRNGASFDWGGFLYVVKFVFVFIAFFIAGQGIIREIPELFIVESPELIFNLALSKAPVYRKLPEGAILFSAPERVKRTKHDLIARAENFIYADISVMALSVYRNGKVATSVPINAIGKEGSFFETPNGQYKILSKEKNHFSTIGSVWMPWSMNFFGNYFIHGWPYYPGGKAVADSFSGGCIRLTTENAKEIFDLAEKGETVLVYDPNAPGMSDFTYFEKIKPGHPRVRVPDISAVSALAADTETGEILFAKNKTEIHPIASITKLMTGLVALETINRFKTLAMDSASLSAYGNSAGLKAGEKLTSEEFLYPLMLASSNDVAELYKRTVPGFIGVMNEKARAIGLQNTFYEDPSGMSPKNVSTAEDLFKLLTYIQNSKKPLFNLTALPSKTLVTSGKSRKHMWNNVNWPADDEQFVGGKAGLTDEALQTMAGIYRVHISEFGDREVAIIVLGSYDRVKDVRAIIGFLEKQFVYGSVIAKVKQSHVIEAGANVYEALKYFR</sequence>
<feature type="active site" description="Proton acceptor" evidence="9">
    <location>
        <position position="279"/>
    </location>
</feature>
<feature type="transmembrane region" description="Helical" evidence="13">
    <location>
        <begin position="21"/>
        <end position="43"/>
    </location>
</feature>
<keyword evidence="4" id="KW-0732">Signal</keyword>
<accession>A0A1G2K348</accession>
<dbReference type="InterPro" id="IPR050979">
    <property type="entry name" value="LD-transpeptidase"/>
</dbReference>
<dbReference type="GO" id="GO:0071972">
    <property type="term" value="F:peptidoglycan L,D-transpeptidase activity"/>
    <property type="evidence" value="ECO:0007669"/>
    <property type="project" value="TreeGrafter"/>
</dbReference>
<keyword evidence="8 11" id="KW-0961">Cell wall biogenesis/degradation</keyword>
<keyword evidence="7 11" id="KW-0573">Peptidoglycan synthesis</keyword>
<gene>
    <name evidence="15" type="ORF">A2633_00110</name>
</gene>
<dbReference type="GO" id="GO:0018104">
    <property type="term" value="P:peptidoglycan-protein cross-linking"/>
    <property type="evidence" value="ECO:0007669"/>
    <property type="project" value="TreeGrafter"/>
</dbReference>
<evidence type="ECO:0000313" key="16">
    <source>
        <dbReference type="Proteomes" id="UP000177152"/>
    </source>
</evidence>
<dbReference type="PRINTS" id="PR00725">
    <property type="entry name" value="DADACBPTASE1"/>
</dbReference>
<evidence type="ECO:0000256" key="10">
    <source>
        <dbReference type="PIRSR" id="PIRSR618044-2"/>
    </source>
</evidence>
<evidence type="ECO:0000256" key="2">
    <source>
        <dbReference type="ARBA" id="ARBA00007164"/>
    </source>
</evidence>
<dbReference type="PANTHER" id="PTHR30582:SF2">
    <property type="entry name" value="L,D-TRANSPEPTIDASE YCIB-RELATED"/>
    <property type="match status" value="1"/>
</dbReference>
<dbReference type="Gene3D" id="3.40.710.10">
    <property type="entry name" value="DD-peptidase/beta-lactamase superfamily"/>
    <property type="match status" value="1"/>
</dbReference>
<feature type="domain" description="L,D-TPase catalytic" evidence="14">
    <location>
        <begin position="103"/>
        <end position="219"/>
    </location>
</feature>
<dbReference type="GO" id="GO:0009002">
    <property type="term" value="F:serine-type D-Ala-D-Ala carboxypeptidase activity"/>
    <property type="evidence" value="ECO:0007669"/>
    <property type="project" value="InterPro"/>
</dbReference>
<protein>
    <recommendedName>
        <fullName evidence="14">L,D-TPase catalytic domain-containing protein</fullName>
    </recommendedName>
</protein>
<evidence type="ECO:0000256" key="11">
    <source>
        <dbReference type="PROSITE-ProRule" id="PRU01373"/>
    </source>
</evidence>
<keyword evidence="6 11" id="KW-0133">Cell shape</keyword>
<dbReference type="CDD" id="cd16913">
    <property type="entry name" value="YkuD_like"/>
    <property type="match status" value="1"/>
</dbReference>
<feature type="active site" evidence="9">
    <location>
        <position position="331"/>
    </location>
</feature>
<dbReference type="GO" id="GO:0005576">
    <property type="term" value="C:extracellular region"/>
    <property type="evidence" value="ECO:0007669"/>
    <property type="project" value="TreeGrafter"/>
</dbReference>
<evidence type="ECO:0000256" key="4">
    <source>
        <dbReference type="ARBA" id="ARBA00022729"/>
    </source>
</evidence>
<dbReference type="GO" id="GO:0016740">
    <property type="term" value="F:transferase activity"/>
    <property type="evidence" value="ECO:0007669"/>
    <property type="project" value="UniProtKB-KW"/>
</dbReference>
<comment type="similarity">
    <text evidence="2 12">Belongs to the peptidase S11 family.</text>
</comment>
<dbReference type="Gene3D" id="2.40.440.10">
    <property type="entry name" value="L,D-transpeptidase catalytic domain-like"/>
    <property type="match status" value="1"/>
</dbReference>
<keyword evidence="13" id="KW-0812">Transmembrane</keyword>
<organism evidence="15 16">
    <name type="scientific">Candidatus Sungbacteria bacterium RIFCSPHIGHO2_01_FULL_47_32</name>
    <dbReference type="NCBI Taxonomy" id="1802264"/>
    <lineage>
        <taxon>Bacteria</taxon>
        <taxon>Candidatus Sungiibacteriota</taxon>
    </lineage>
</organism>
<dbReference type="PANTHER" id="PTHR30582">
    <property type="entry name" value="L,D-TRANSPEPTIDASE"/>
    <property type="match status" value="1"/>
</dbReference>
<dbReference type="GO" id="GO:0008360">
    <property type="term" value="P:regulation of cell shape"/>
    <property type="evidence" value="ECO:0007669"/>
    <property type="project" value="UniProtKB-UniRule"/>
</dbReference>
<feature type="active site" description="Nucleophile" evidence="11">
    <location>
        <position position="195"/>
    </location>
</feature>
<name>A0A1G2K348_9BACT</name>
<dbReference type="SUPFAM" id="SSF56601">
    <property type="entry name" value="beta-lactamase/transpeptidase-like"/>
    <property type="match status" value="1"/>
</dbReference>
<evidence type="ECO:0000256" key="3">
    <source>
        <dbReference type="ARBA" id="ARBA00022679"/>
    </source>
</evidence>
<evidence type="ECO:0000259" key="14">
    <source>
        <dbReference type="PROSITE" id="PS52029"/>
    </source>
</evidence>
<dbReference type="Pfam" id="PF03734">
    <property type="entry name" value="YkuD"/>
    <property type="match status" value="1"/>
</dbReference>
<dbReference type="InterPro" id="IPR018044">
    <property type="entry name" value="Peptidase_S11"/>
</dbReference>
<evidence type="ECO:0000256" key="1">
    <source>
        <dbReference type="ARBA" id="ARBA00004752"/>
    </source>
</evidence>
<evidence type="ECO:0000256" key="6">
    <source>
        <dbReference type="ARBA" id="ARBA00022960"/>
    </source>
</evidence>
<dbReference type="UniPathway" id="UPA00219"/>
<proteinExistence type="inferred from homology"/>
<dbReference type="InterPro" id="IPR005490">
    <property type="entry name" value="LD_TPept_cat_dom"/>
</dbReference>
<evidence type="ECO:0000256" key="5">
    <source>
        <dbReference type="ARBA" id="ARBA00022801"/>
    </source>
</evidence>